<dbReference type="Proteomes" id="UP001066276">
    <property type="component" value="Chromosome 6"/>
</dbReference>
<gene>
    <name evidence="2" type="ORF">NDU88_001902</name>
</gene>
<evidence type="ECO:0000313" key="3">
    <source>
        <dbReference type="Proteomes" id="UP001066276"/>
    </source>
</evidence>
<sequence length="133" mass="14605">MAAQTIPPCSTIPPADPRPADSTDRILQENTAVGRRLEAMDMKISDFSTASTSIGADIARFQVTVTDLEQRLATIEDHIATLPGQDTEMQFLRAKITDLEDRSQRDSVCFLGILEHKEGSKHFLQTSSSNSQA</sequence>
<comment type="caution">
    <text evidence="2">The sequence shown here is derived from an EMBL/GenBank/DDBJ whole genome shotgun (WGS) entry which is preliminary data.</text>
</comment>
<evidence type="ECO:0000256" key="1">
    <source>
        <dbReference type="SAM" id="MobiDB-lite"/>
    </source>
</evidence>
<reference evidence="2" key="1">
    <citation type="journal article" date="2022" name="bioRxiv">
        <title>Sequencing and chromosome-scale assembly of the giantPleurodeles waltlgenome.</title>
        <authorList>
            <person name="Brown T."/>
            <person name="Elewa A."/>
            <person name="Iarovenko S."/>
            <person name="Subramanian E."/>
            <person name="Araus A.J."/>
            <person name="Petzold A."/>
            <person name="Susuki M."/>
            <person name="Suzuki K.-i.T."/>
            <person name="Hayashi T."/>
            <person name="Toyoda A."/>
            <person name="Oliveira C."/>
            <person name="Osipova E."/>
            <person name="Leigh N.D."/>
            <person name="Simon A."/>
            <person name="Yun M.H."/>
        </authorList>
    </citation>
    <scope>NUCLEOTIDE SEQUENCE</scope>
    <source>
        <strain evidence="2">20211129_DDA</strain>
        <tissue evidence="2">Liver</tissue>
    </source>
</reference>
<accession>A0AAV7QB63</accession>
<proteinExistence type="predicted"/>
<protein>
    <submittedName>
        <fullName evidence="2">Uncharacterized protein</fullName>
    </submittedName>
</protein>
<organism evidence="2 3">
    <name type="scientific">Pleurodeles waltl</name>
    <name type="common">Iberian ribbed newt</name>
    <dbReference type="NCBI Taxonomy" id="8319"/>
    <lineage>
        <taxon>Eukaryota</taxon>
        <taxon>Metazoa</taxon>
        <taxon>Chordata</taxon>
        <taxon>Craniata</taxon>
        <taxon>Vertebrata</taxon>
        <taxon>Euteleostomi</taxon>
        <taxon>Amphibia</taxon>
        <taxon>Batrachia</taxon>
        <taxon>Caudata</taxon>
        <taxon>Salamandroidea</taxon>
        <taxon>Salamandridae</taxon>
        <taxon>Pleurodelinae</taxon>
        <taxon>Pleurodeles</taxon>
    </lineage>
</organism>
<name>A0AAV7QB63_PLEWA</name>
<dbReference type="EMBL" id="JANPWB010000010">
    <property type="protein sequence ID" value="KAJ1135463.1"/>
    <property type="molecule type" value="Genomic_DNA"/>
</dbReference>
<keyword evidence="3" id="KW-1185">Reference proteome</keyword>
<evidence type="ECO:0000313" key="2">
    <source>
        <dbReference type="EMBL" id="KAJ1135463.1"/>
    </source>
</evidence>
<dbReference type="AlphaFoldDB" id="A0AAV7QB63"/>
<dbReference type="Gene3D" id="1.20.5.340">
    <property type="match status" value="1"/>
</dbReference>
<feature type="region of interest" description="Disordered" evidence="1">
    <location>
        <begin position="1"/>
        <end position="25"/>
    </location>
</feature>